<gene>
    <name evidence="1" type="ORF">M9458_054646</name>
</gene>
<comment type="caution">
    <text evidence="1">The sequence shown here is derived from an EMBL/GenBank/DDBJ whole genome shotgun (WGS) entry which is preliminary data.</text>
</comment>
<name>A0ABD0MIV1_CIRMR</name>
<proteinExistence type="predicted"/>
<protein>
    <submittedName>
        <fullName evidence="1">Uncharacterized protein</fullName>
    </submittedName>
</protein>
<sequence>MPPILCVSRREGAELRRMRARRVPPVELKLVPLEEGDITSALMLQQQIDRRKAAVYLTLSGLLIFTT</sequence>
<keyword evidence="2" id="KW-1185">Reference proteome</keyword>
<accession>A0ABD0MIV1</accession>
<evidence type="ECO:0000313" key="1">
    <source>
        <dbReference type="EMBL" id="KAL0149987.1"/>
    </source>
</evidence>
<reference evidence="1 2" key="1">
    <citation type="submission" date="2024-05" db="EMBL/GenBank/DDBJ databases">
        <title>Genome sequencing and assembly of Indian major carp, Cirrhinus mrigala (Hamilton, 1822).</title>
        <authorList>
            <person name="Mohindra V."/>
            <person name="Chowdhury L.M."/>
            <person name="Lal K."/>
            <person name="Jena J.K."/>
        </authorList>
    </citation>
    <scope>NUCLEOTIDE SEQUENCE [LARGE SCALE GENOMIC DNA]</scope>
    <source>
        <strain evidence="1">CM1030</strain>
        <tissue evidence="1">Blood</tissue>
    </source>
</reference>
<feature type="non-terminal residue" evidence="1">
    <location>
        <position position="67"/>
    </location>
</feature>
<dbReference type="Proteomes" id="UP001529510">
    <property type="component" value="Unassembled WGS sequence"/>
</dbReference>
<dbReference type="EMBL" id="JAMKFB020000308">
    <property type="protein sequence ID" value="KAL0149987.1"/>
    <property type="molecule type" value="Genomic_DNA"/>
</dbReference>
<organism evidence="1 2">
    <name type="scientific">Cirrhinus mrigala</name>
    <name type="common">Mrigala</name>
    <dbReference type="NCBI Taxonomy" id="683832"/>
    <lineage>
        <taxon>Eukaryota</taxon>
        <taxon>Metazoa</taxon>
        <taxon>Chordata</taxon>
        <taxon>Craniata</taxon>
        <taxon>Vertebrata</taxon>
        <taxon>Euteleostomi</taxon>
        <taxon>Actinopterygii</taxon>
        <taxon>Neopterygii</taxon>
        <taxon>Teleostei</taxon>
        <taxon>Ostariophysi</taxon>
        <taxon>Cypriniformes</taxon>
        <taxon>Cyprinidae</taxon>
        <taxon>Labeoninae</taxon>
        <taxon>Labeonini</taxon>
        <taxon>Cirrhinus</taxon>
    </lineage>
</organism>
<dbReference type="AlphaFoldDB" id="A0ABD0MIV1"/>
<evidence type="ECO:0000313" key="2">
    <source>
        <dbReference type="Proteomes" id="UP001529510"/>
    </source>
</evidence>